<evidence type="ECO:0000256" key="2">
    <source>
        <dbReference type="ARBA" id="ARBA00004861"/>
    </source>
</evidence>
<feature type="binding site" evidence="7 9">
    <location>
        <position position="198"/>
    </location>
    <ligand>
        <name>substrate</name>
    </ligand>
</feature>
<dbReference type="GO" id="GO:0044205">
    <property type="term" value="P:'de novo' UMP biosynthetic process"/>
    <property type="evidence" value="ECO:0007669"/>
    <property type="project" value="UniProtKB-UniRule"/>
</dbReference>
<keyword evidence="4 7" id="KW-0665">Pyrimidine biosynthesis</keyword>
<dbReference type="EC" id="4.1.1.23" evidence="7"/>
<proteinExistence type="inferred from homology"/>
<dbReference type="Pfam" id="PF00215">
    <property type="entry name" value="OMPdecase"/>
    <property type="match status" value="1"/>
</dbReference>
<protein>
    <recommendedName>
        <fullName evidence="7">Orotidine 5'-phosphate decarboxylase</fullName>
        <ecNumber evidence="7">4.1.1.23</ecNumber>
    </recommendedName>
    <alternativeName>
        <fullName evidence="7">OMP decarboxylase</fullName>
        <shortName evidence="7">OMPDCase</shortName>
        <shortName evidence="7">OMPdecase</shortName>
    </alternativeName>
</protein>
<keyword evidence="5 7" id="KW-0456">Lyase</keyword>
<evidence type="ECO:0000256" key="8">
    <source>
        <dbReference type="PIRSR" id="PIRSR614732-1"/>
    </source>
</evidence>
<feature type="binding site" evidence="7 9">
    <location>
        <position position="137"/>
    </location>
    <ligand>
        <name>substrate</name>
    </ligand>
</feature>
<evidence type="ECO:0000259" key="11">
    <source>
        <dbReference type="SMART" id="SM00934"/>
    </source>
</evidence>
<dbReference type="UniPathway" id="UPA00070">
    <property type="reaction ID" value="UER00120"/>
</dbReference>
<evidence type="ECO:0000256" key="1">
    <source>
        <dbReference type="ARBA" id="ARBA00002356"/>
    </source>
</evidence>
<comment type="subunit">
    <text evidence="7">Homodimer.</text>
</comment>
<evidence type="ECO:0000256" key="3">
    <source>
        <dbReference type="ARBA" id="ARBA00022793"/>
    </source>
</evidence>
<dbReference type="InterPro" id="IPR013785">
    <property type="entry name" value="Aldolase_TIM"/>
</dbReference>
<dbReference type="HAMAP" id="MF_01200_B">
    <property type="entry name" value="OMPdecase_type1_B"/>
    <property type="match status" value="1"/>
</dbReference>
<sequence length="257" mass="27309">MALSPRRPRRRLLQVSDPGDNLRAADRLIAALDVDNVATARELIGRLGDAVSFYKIGMELAYGGGLDLAGELKDSGKRVFLDLKLHDIGATVERATRQIARLGADFLTVHGFPQSMRAARVGAGDSGLRLLAVTVLTSYDETDLAEAGYALGVTELVTRRAAQAREAGMDGLILSPLELPMIRALLGPGMLLVSPGVRPSGSEVGDQKRVMTPGQAIIAGADFLVVGRPITRAPDPRAAALAIAQEIELARELCRKP</sequence>
<evidence type="ECO:0000256" key="7">
    <source>
        <dbReference type="HAMAP-Rule" id="MF_01200"/>
    </source>
</evidence>
<dbReference type="PANTHER" id="PTHR32119">
    <property type="entry name" value="OROTIDINE 5'-PHOSPHATE DECARBOXYLASE"/>
    <property type="match status" value="1"/>
</dbReference>
<evidence type="ECO:0000256" key="5">
    <source>
        <dbReference type="ARBA" id="ARBA00023239"/>
    </source>
</evidence>
<dbReference type="Gene3D" id="3.20.20.70">
    <property type="entry name" value="Aldolase class I"/>
    <property type="match status" value="1"/>
</dbReference>
<dbReference type="InterPro" id="IPR001754">
    <property type="entry name" value="OMPdeCOase_dom"/>
</dbReference>
<organism evidence="12 13">
    <name type="scientific">Methylocystis heyeri</name>
    <dbReference type="NCBI Taxonomy" id="391905"/>
    <lineage>
        <taxon>Bacteria</taxon>
        <taxon>Pseudomonadati</taxon>
        <taxon>Pseudomonadota</taxon>
        <taxon>Alphaproteobacteria</taxon>
        <taxon>Hyphomicrobiales</taxon>
        <taxon>Methylocystaceae</taxon>
        <taxon>Methylocystis</taxon>
    </lineage>
</organism>
<evidence type="ECO:0000256" key="4">
    <source>
        <dbReference type="ARBA" id="ARBA00022975"/>
    </source>
</evidence>
<dbReference type="GO" id="GO:0006207">
    <property type="term" value="P:'de novo' pyrimidine nucleobase biosynthetic process"/>
    <property type="evidence" value="ECO:0007669"/>
    <property type="project" value="InterPro"/>
</dbReference>
<dbReference type="SMART" id="SM00934">
    <property type="entry name" value="OMPdecase"/>
    <property type="match status" value="1"/>
</dbReference>
<feature type="binding site" evidence="7 9">
    <location>
        <position position="55"/>
    </location>
    <ligand>
        <name>substrate</name>
    </ligand>
</feature>
<feature type="active site" description="Proton donor" evidence="7">
    <location>
        <position position="84"/>
    </location>
</feature>
<feature type="binding site" evidence="7 9">
    <location>
        <position position="227"/>
    </location>
    <ligand>
        <name>substrate</name>
    </ligand>
</feature>
<dbReference type="EMBL" id="CP046052">
    <property type="protein sequence ID" value="QGM47848.1"/>
    <property type="molecule type" value="Genomic_DNA"/>
</dbReference>
<feature type="active site" description="For OMPdecase activity" evidence="8">
    <location>
        <position position="84"/>
    </location>
</feature>
<dbReference type="GO" id="GO:0004590">
    <property type="term" value="F:orotidine-5'-phosphate decarboxylase activity"/>
    <property type="evidence" value="ECO:0007669"/>
    <property type="project" value="UniProtKB-UniRule"/>
</dbReference>
<dbReference type="InterPro" id="IPR011060">
    <property type="entry name" value="RibuloseP-bd_barrel"/>
</dbReference>
<dbReference type="PROSITE" id="PS00156">
    <property type="entry name" value="OMPDECASE"/>
    <property type="match status" value="1"/>
</dbReference>
<feature type="binding site" evidence="7 9">
    <location>
        <position position="33"/>
    </location>
    <ligand>
        <name>substrate</name>
    </ligand>
</feature>
<evidence type="ECO:0000256" key="9">
    <source>
        <dbReference type="PIRSR" id="PIRSR614732-2"/>
    </source>
</evidence>
<keyword evidence="3 7" id="KW-0210">Decarboxylase</keyword>
<dbReference type="OrthoDB" id="9806203at2"/>
<keyword evidence="13" id="KW-1185">Reference proteome</keyword>
<accession>A0A6B8KLZ4</accession>
<dbReference type="InterPro" id="IPR014732">
    <property type="entry name" value="OMPdecase"/>
</dbReference>
<dbReference type="NCBIfam" id="NF001273">
    <property type="entry name" value="PRK00230.1"/>
    <property type="match status" value="1"/>
</dbReference>
<dbReference type="InterPro" id="IPR018089">
    <property type="entry name" value="OMPdecase_AS"/>
</dbReference>
<comment type="similarity">
    <text evidence="7">Belongs to the OMP decarboxylase family. Type 1 subfamily.</text>
</comment>
<evidence type="ECO:0000256" key="10">
    <source>
        <dbReference type="RuleBase" id="RU000512"/>
    </source>
</evidence>
<feature type="active site" description="For OMPdecase activity" evidence="8">
    <location>
        <position position="82"/>
    </location>
</feature>
<dbReference type="Proteomes" id="UP000309061">
    <property type="component" value="Chromosome"/>
</dbReference>
<dbReference type="AlphaFoldDB" id="A0A6B8KLZ4"/>
<gene>
    <name evidence="7 12" type="primary">pyrF</name>
    <name evidence="12" type="ORF">H2LOC_020410</name>
</gene>
<evidence type="ECO:0000313" key="13">
    <source>
        <dbReference type="Proteomes" id="UP000309061"/>
    </source>
</evidence>
<name>A0A6B8KLZ4_9HYPH</name>
<dbReference type="GO" id="GO:0005829">
    <property type="term" value="C:cytosol"/>
    <property type="evidence" value="ECO:0007669"/>
    <property type="project" value="TreeGrafter"/>
</dbReference>
<dbReference type="PANTHER" id="PTHR32119:SF2">
    <property type="entry name" value="OROTIDINE 5'-PHOSPHATE DECARBOXYLASE"/>
    <property type="match status" value="1"/>
</dbReference>
<dbReference type="NCBIfam" id="TIGR01740">
    <property type="entry name" value="pyrF"/>
    <property type="match status" value="1"/>
</dbReference>
<comment type="catalytic activity">
    <reaction evidence="6 7 10">
        <text>orotidine 5'-phosphate + H(+) = UMP + CO2</text>
        <dbReference type="Rhea" id="RHEA:11596"/>
        <dbReference type="ChEBI" id="CHEBI:15378"/>
        <dbReference type="ChEBI" id="CHEBI:16526"/>
        <dbReference type="ChEBI" id="CHEBI:57538"/>
        <dbReference type="ChEBI" id="CHEBI:57865"/>
        <dbReference type="EC" id="4.1.1.23"/>
    </reaction>
</comment>
<comment type="pathway">
    <text evidence="2 7 10">Pyrimidine metabolism; UMP biosynthesis via de novo pathway; UMP from orotate: step 2/2.</text>
</comment>
<evidence type="ECO:0000256" key="6">
    <source>
        <dbReference type="ARBA" id="ARBA00049157"/>
    </source>
</evidence>
<dbReference type="CDD" id="cd04725">
    <property type="entry name" value="OMP_decarboxylase_like"/>
    <property type="match status" value="1"/>
</dbReference>
<feature type="binding site" evidence="7 9">
    <location>
        <position position="207"/>
    </location>
    <ligand>
        <name>substrate</name>
    </ligand>
</feature>
<reference evidence="12 13" key="1">
    <citation type="submission" date="2019-11" db="EMBL/GenBank/DDBJ databases">
        <title>The genome sequence of Methylocystis heyeri.</title>
        <authorList>
            <person name="Oshkin I.Y."/>
            <person name="Miroshnikov K."/>
            <person name="Dedysh S.N."/>
        </authorList>
    </citation>
    <scope>NUCLEOTIDE SEQUENCE [LARGE SCALE GENOMIC DNA]</scope>
    <source>
        <strain evidence="12 13">H2</strain>
    </source>
</reference>
<feature type="binding site" evidence="7 9">
    <location>
        <position position="228"/>
    </location>
    <ligand>
        <name>substrate</name>
    </ligand>
</feature>
<evidence type="ECO:0000313" key="12">
    <source>
        <dbReference type="EMBL" id="QGM47848.1"/>
    </source>
</evidence>
<dbReference type="KEGG" id="mhey:H2LOC_020410"/>
<dbReference type="InterPro" id="IPR047596">
    <property type="entry name" value="OMPdecase_bac"/>
</dbReference>
<comment type="function">
    <text evidence="1 7">Catalyzes the decarboxylation of orotidine 5'-monophosphate (OMP) to uridine 5'-monophosphate (UMP).</text>
</comment>
<feature type="active site" description="For OMPdecase activity" evidence="8">
    <location>
        <position position="87"/>
    </location>
</feature>
<feature type="binding site" evidence="7">
    <location>
        <begin position="82"/>
        <end position="91"/>
    </location>
    <ligand>
        <name>substrate</name>
    </ligand>
</feature>
<dbReference type="SUPFAM" id="SSF51366">
    <property type="entry name" value="Ribulose-phoshate binding barrel"/>
    <property type="match status" value="1"/>
</dbReference>
<feature type="domain" description="Orotidine 5'-phosphate decarboxylase" evidence="11">
    <location>
        <begin position="27"/>
        <end position="243"/>
    </location>
</feature>